<gene>
    <name evidence="1" type="ORF">ASCRUDRAFT_18594</name>
</gene>
<dbReference type="InterPro" id="IPR021848">
    <property type="entry name" value="HODM_asu-like"/>
</dbReference>
<protein>
    <submittedName>
        <fullName evidence="1">Uncharacterized protein</fullName>
    </submittedName>
</protein>
<dbReference type="EMBL" id="KV454479">
    <property type="protein sequence ID" value="ODV61459.1"/>
    <property type="molecule type" value="Genomic_DNA"/>
</dbReference>
<organism evidence="1 2">
    <name type="scientific">Ascoidea rubescens DSM 1968</name>
    <dbReference type="NCBI Taxonomy" id="1344418"/>
    <lineage>
        <taxon>Eukaryota</taxon>
        <taxon>Fungi</taxon>
        <taxon>Dikarya</taxon>
        <taxon>Ascomycota</taxon>
        <taxon>Saccharomycotina</taxon>
        <taxon>Saccharomycetes</taxon>
        <taxon>Ascoideaceae</taxon>
        <taxon>Ascoidea</taxon>
    </lineage>
</organism>
<dbReference type="STRING" id="1344418.A0A1D2VIL7"/>
<feature type="non-terminal residue" evidence="1">
    <location>
        <position position="354"/>
    </location>
</feature>
<feature type="non-terminal residue" evidence="1">
    <location>
        <position position="1"/>
    </location>
</feature>
<keyword evidence="2" id="KW-1185">Reference proteome</keyword>
<dbReference type="Pfam" id="PF11927">
    <property type="entry name" value="HODM_asu-like"/>
    <property type="match status" value="1"/>
</dbReference>
<evidence type="ECO:0000313" key="1">
    <source>
        <dbReference type="EMBL" id="ODV61459.1"/>
    </source>
</evidence>
<dbReference type="InParanoid" id="A0A1D2VIL7"/>
<sequence>NNKKRKNGTWTPEDFKTPIPKPFENWDINTTKPVPYRAFKHNYFVTMGIRSMDWENWIELDNEWLKFHNRKLERLEEKGTELYGTLPVAMEAGYEFLEELTVYLSHRYPSLFSYNSNTGILDNLVTKESFNILERPLKEDPMLIAAKLTQDDLAIMIEEEDGLYYLKGGAVLLPGFWRLKDKINLPLYAIHTTGDVPKYNEKLRPGMDKFFHRLTPEKPVVRNNYFIQLDDDLGWSFSIGDESGEAVGWYTAKEAKDVKDIYFRSERQSLRRLPKSGAIVFTVRTYFLPITQMGNEPYVPRRLLDGINSWTEDVQAYRGFEKFKDVLLPYLEKKAKEQEEMGYTPDKEPVTYPF</sequence>
<reference evidence="2" key="1">
    <citation type="submission" date="2016-05" db="EMBL/GenBank/DDBJ databases">
        <title>Comparative genomics of biotechnologically important yeasts.</title>
        <authorList>
            <consortium name="DOE Joint Genome Institute"/>
            <person name="Riley R."/>
            <person name="Haridas S."/>
            <person name="Wolfe K.H."/>
            <person name="Lopes M.R."/>
            <person name="Hittinger C.T."/>
            <person name="Goker M."/>
            <person name="Salamov A."/>
            <person name="Wisecaver J."/>
            <person name="Long T.M."/>
            <person name="Aerts A.L."/>
            <person name="Barry K."/>
            <person name="Choi C."/>
            <person name="Clum A."/>
            <person name="Coughlan A.Y."/>
            <person name="Deshpande S."/>
            <person name="Douglass A.P."/>
            <person name="Hanson S.J."/>
            <person name="Klenk H.-P."/>
            <person name="Labutti K."/>
            <person name="Lapidus A."/>
            <person name="Lindquist E."/>
            <person name="Lipzen A."/>
            <person name="Meier-Kolthoff J.P."/>
            <person name="Ohm R.A."/>
            <person name="Otillar R.P."/>
            <person name="Pangilinan J."/>
            <person name="Peng Y."/>
            <person name="Rokas A."/>
            <person name="Rosa C.A."/>
            <person name="Scheuner C."/>
            <person name="Sibirny A.A."/>
            <person name="Slot J.C."/>
            <person name="Stielow J.B."/>
            <person name="Sun H."/>
            <person name="Kurtzman C.P."/>
            <person name="Blackwell M."/>
            <person name="Grigoriev I.V."/>
            <person name="Jeffries T.W."/>
        </authorList>
    </citation>
    <scope>NUCLEOTIDE SEQUENCE [LARGE SCALE GENOMIC DNA]</scope>
    <source>
        <strain evidence="2">DSM 1968</strain>
    </source>
</reference>
<name>A0A1D2VIL7_9ASCO</name>
<proteinExistence type="predicted"/>
<dbReference type="AlphaFoldDB" id="A0A1D2VIL7"/>
<dbReference type="RefSeq" id="XP_020047766.1">
    <property type="nucleotide sequence ID" value="XM_020189549.2"/>
</dbReference>
<dbReference type="GeneID" id="30963185"/>
<dbReference type="OrthoDB" id="497541at2759"/>
<dbReference type="Proteomes" id="UP000095038">
    <property type="component" value="Unassembled WGS sequence"/>
</dbReference>
<accession>A0A1D2VIL7</accession>
<evidence type="ECO:0000313" key="2">
    <source>
        <dbReference type="Proteomes" id="UP000095038"/>
    </source>
</evidence>